<dbReference type="SUPFAM" id="SSF53098">
    <property type="entry name" value="Ribonuclease H-like"/>
    <property type="match status" value="1"/>
</dbReference>
<dbReference type="Pfam" id="PF01527">
    <property type="entry name" value="HTH_Tnp_1"/>
    <property type="match status" value="1"/>
</dbReference>
<evidence type="ECO:0000259" key="3">
    <source>
        <dbReference type="PROSITE" id="PS50994"/>
    </source>
</evidence>
<dbReference type="InterPro" id="IPR025948">
    <property type="entry name" value="HTH-like_dom"/>
</dbReference>
<evidence type="ECO:0000313" key="5">
    <source>
        <dbReference type="EMBL" id="WIF99403.1"/>
    </source>
</evidence>
<keyword evidence="6" id="KW-1185">Reference proteome</keyword>
<reference evidence="5 6" key="1">
    <citation type="submission" date="2023-05" db="EMBL/GenBank/DDBJ databases">
        <title>Comparative genomics reveals the evidence of polycyclic aromatic hydrocarbons degradation in moderately halophilic genus Pontibacillus.</title>
        <authorList>
            <person name="Yang H."/>
            <person name="Qian Z."/>
        </authorList>
    </citation>
    <scope>NUCLEOTIDE SEQUENCE [LARGE SCALE GENOMIC DNA]</scope>
    <source>
        <strain evidence="6">HN14</strain>
        <strain evidence="5">HN14s</strain>
    </source>
</reference>
<dbReference type="InterPro" id="IPR036397">
    <property type="entry name" value="RNaseH_sf"/>
</dbReference>
<dbReference type="RefSeq" id="WP_231419951.1">
    <property type="nucleotide sequence ID" value="NZ_CP126446.1"/>
</dbReference>
<dbReference type="EMBL" id="CP126446">
    <property type="protein sequence ID" value="WIF99403.1"/>
    <property type="molecule type" value="Genomic_DNA"/>
</dbReference>
<dbReference type="EMBL" id="CP126446">
    <property type="protein sequence ID" value="WIF97998.1"/>
    <property type="molecule type" value="Genomic_DNA"/>
</dbReference>
<proteinExistence type="predicted"/>
<gene>
    <name evidence="5" type="ORF">QNI29_07020</name>
    <name evidence="4" type="ORF">QNI29_20100</name>
</gene>
<sequence>MGRFTPTEKLQAAQEYINGGVSYRDLEKRLNIDNSVIRYWVQLYTYHGEQAFHFLYTNYTAAFKLKIVQFIEKSSYSIRAASAIFQIPDPSMVRRWKKKWKKGGMAALESPKERAARMSSEETNNQKNDKKDQAIDTEAIQKEVEYLRMENAYLKKLRNLNSRKGKITKSEKTQVVNELRSTYPFHELIKMAGLSRSNFYYHLSKINKPDPDQGLKERIMSIYHKHKGRYGYRRVQQELENTGHHVNHKKVYRLMKELSLSSVVRVKKYKSYKGKVGQIAQNLLERAFEAEFPNQKWVTDITEFKVFGEKLYLSTVLDLYNGEVIGYTIGHRPTYSLVEKMLYKALGRLKEGDDLLLHSDQGWHYQMPQYRTALKEYGVTQSMSRKGNCLDNAVMENFFGIMKSEFLYISEFNSVDHFKQELDEYMHYYNHDRIKSKLKTSPISYREKHQLAA</sequence>
<name>A0ABY8V1T1_9BACI</name>
<dbReference type="PANTHER" id="PTHR46889">
    <property type="entry name" value="TRANSPOSASE INSF FOR INSERTION SEQUENCE IS3B-RELATED"/>
    <property type="match status" value="1"/>
</dbReference>
<dbReference type="InterPro" id="IPR012337">
    <property type="entry name" value="RNaseH-like_sf"/>
</dbReference>
<evidence type="ECO:0000313" key="6">
    <source>
        <dbReference type="Proteomes" id="UP001236652"/>
    </source>
</evidence>
<dbReference type="Pfam" id="PF00665">
    <property type="entry name" value="rve"/>
    <property type="match status" value="1"/>
</dbReference>
<dbReference type="InterPro" id="IPR001584">
    <property type="entry name" value="Integrase_cat-core"/>
</dbReference>
<dbReference type="InterPro" id="IPR048020">
    <property type="entry name" value="Transpos_IS3"/>
</dbReference>
<dbReference type="NCBIfam" id="NF033516">
    <property type="entry name" value="transpos_IS3"/>
    <property type="match status" value="1"/>
</dbReference>
<dbReference type="InterPro" id="IPR002514">
    <property type="entry name" value="Transposase_8"/>
</dbReference>
<dbReference type="Pfam" id="PF13276">
    <property type="entry name" value="HTH_21"/>
    <property type="match status" value="1"/>
</dbReference>
<dbReference type="Pfam" id="PF13333">
    <property type="entry name" value="rve_2"/>
    <property type="match status" value="1"/>
</dbReference>
<dbReference type="InterPro" id="IPR009057">
    <property type="entry name" value="Homeodomain-like_sf"/>
</dbReference>
<dbReference type="SUPFAM" id="SSF46689">
    <property type="entry name" value="Homeodomain-like"/>
    <property type="match status" value="2"/>
</dbReference>
<evidence type="ECO:0000256" key="1">
    <source>
        <dbReference type="ARBA" id="ARBA00002286"/>
    </source>
</evidence>
<accession>A0ABY8V1T1</accession>
<feature type="region of interest" description="Disordered" evidence="2">
    <location>
        <begin position="111"/>
        <end position="135"/>
    </location>
</feature>
<dbReference type="Gene3D" id="3.30.420.10">
    <property type="entry name" value="Ribonuclease H-like superfamily/Ribonuclease H"/>
    <property type="match status" value="1"/>
</dbReference>
<dbReference type="InterPro" id="IPR050900">
    <property type="entry name" value="Transposase_IS3/IS150/IS904"/>
</dbReference>
<dbReference type="InterPro" id="IPR055247">
    <property type="entry name" value="InsJ-like_HTH"/>
</dbReference>
<organism evidence="5 6">
    <name type="scientific">Pontibacillus chungwhensis</name>
    <dbReference type="NCBI Taxonomy" id="265426"/>
    <lineage>
        <taxon>Bacteria</taxon>
        <taxon>Bacillati</taxon>
        <taxon>Bacillota</taxon>
        <taxon>Bacilli</taxon>
        <taxon>Bacillales</taxon>
        <taxon>Bacillaceae</taxon>
        <taxon>Pontibacillus</taxon>
    </lineage>
</organism>
<comment type="function">
    <text evidence="1">Involved in the transposition of the insertion sequence.</text>
</comment>
<dbReference type="Pfam" id="PF13518">
    <property type="entry name" value="HTH_28"/>
    <property type="match status" value="1"/>
</dbReference>
<dbReference type="PANTHER" id="PTHR46889:SF4">
    <property type="entry name" value="TRANSPOSASE INSO FOR INSERTION SEQUENCE ELEMENT IS911B-RELATED"/>
    <property type="match status" value="1"/>
</dbReference>
<dbReference type="PROSITE" id="PS50994">
    <property type="entry name" value="INTEGRASE"/>
    <property type="match status" value="1"/>
</dbReference>
<dbReference type="Proteomes" id="UP001236652">
    <property type="component" value="Chromosome"/>
</dbReference>
<evidence type="ECO:0000313" key="4">
    <source>
        <dbReference type="EMBL" id="WIF97998.1"/>
    </source>
</evidence>
<dbReference type="Gene3D" id="1.10.10.10">
    <property type="entry name" value="Winged helix-like DNA-binding domain superfamily/Winged helix DNA-binding domain"/>
    <property type="match status" value="2"/>
</dbReference>
<evidence type="ECO:0000256" key="2">
    <source>
        <dbReference type="SAM" id="MobiDB-lite"/>
    </source>
</evidence>
<feature type="domain" description="Integrase catalytic" evidence="3">
    <location>
        <begin position="289"/>
        <end position="450"/>
    </location>
</feature>
<protein>
    <submittedName>
        <fullName evidence="5">IS3 family transposase</fullName>
    </submittedName>
</protein>
<feature type="compositionally biased region" description="Basic and acidic residues" evidence="2">
    <location>
        <begin position="111"/>
        <end position="120"/>
    </location>
</feature>
<dbReference type="InterPro" id="IPR036388">
    <property type="entry name" value="WH-like_DNA-bd_sf"/>
</dbReference>